<protein>
    <submittedName>
        <fullName evidence="2">Uncharacterized protein</fullName>
    </submittedName>
</protein>
<dbReference type="RefSeq" id="WP_265617727.1">
    <property type="nucleotide sequence ID" value="NZ_JAPFRD010000011.1"/>
</dbReference>
<organism evidence="2 3">
    <name type="scientific">Alteromonas aquimaris</name>
    <dbReference type="NCBI Taxonomy" id="2998417"/>
    <lineage>
        <taxon>Bacteria</taxon>
        <taxon>Pseudomonadati</taxon>
        <taxon>Pseudomonadota</taxon>
        <taxon>Gammaproteobacteria</taxon>
        <taxon>Alteromonadales</taxon>
        <taxon>Alteromonadaceae</taxon>
        <taxon>Alteromonas/Salinimonas group</taxon>
        <taxon>Alteromonas</taxon>
    </lineage>
</organism>
<evidence type="ECO:0000313" key="3">
    <source>
        <dbReference type="Proteomes" id="UP001142810"/>
    </source>
</evidence>
<keyword evidence="3" id="KW-1185">Reference proteome</keyword>
<dbReference type="Proteomes" id="UP001142810">
    <property type="component" value="Unassembled WGS sequence"/>
</dbReference>
<feature type="transmembrane region" description="Helical" evidence="1">
    <location>
        <begin position="62"/>
        <end position="93"/>
    </location>
</feature>
<reference evidence="2" key="1">
    <citation type="submission" date="2022-11" db="EMBL/GenBank/DDBJ databases">
        <title>Alteromonas sp. nov., isolated from sea water of the Qingdao.</title>
        <authorList>
            <person name="Wang Q."/>
        </authorList>
    </citation>
    <scope>NUCLEOTIDE SEQUENCE</scope>
    <source>
        <strain evidence="2">ASW11-7</strain>
    </source>
</reference>
<feature type="transmembrane region" description="Helical" evidence="1">
    <location>
        <begin position="25"/>
        <end position="50"/>
    </location>
</feature>
<sequence length="121" mass="13876">MKILIRAINSQRKLKPYFYSRSAKVGGVGCLLGFVVAYPVFFAIAAFFGVDSNTPLRQYDTGTILLLFSLCIFTLALSLYFFCALSSFVYYGIKYKKKVISKNEFFNIVFKGLYPERWQRG</sequence>
<proteinExistence type="predicted"/>
<evidence type="ECO:0000313" key="2">
    <source>
        <dbReference type="EMBL" id="MCW8108979.1"/>
    </source>
</evidence>
<keyword evidence="1" id="KW-0812">Transmembrane</keyword>
<name>A0ABT3P8C5_9ALTE</name>
<comment type="caution">
    <text evidence="2">The sequence shown here is derived from an EMBL/GenBank/DDBJ whole genome shotgun (WGS) entry which is preliminary data.</text>
</comment>
<dbReference type="EMBL" id="JAPFRD010000011">
    <property type="protein sequence ID" value="MCW8108979.1"/>
    <property type="molecule type" value="Genomic_DNA"/>
</dbReference>
<keyword evidence="1" id="KW-1133">Transmembrane helix</keyword>
<keyword evidence="1" id="KW-0472">Membrane</keyword>
<accession>A0ABT3P8C5</accession>
<evidence type="ECO:0000256" key="1">
    <source>
        <dbReference type="SAM" id="Phobius"/>
    </source>
</evidence>
<gene>
    <name evidence="2" type="ORF">OPS25_10785</name>
</gene>